<keyword evidence="2" id="KW-0238">DNA-binding</keyword>
<comment type="caution">
    <text evidence="2">The sequence shown here is derived from an EMBL/GenBank/DDBJ whole genome shotgun (WGS) entry which is preliminary data.</text>
</comment>
<dbReference type="InterPro" id="IPR037914">
    <property type="entry name" value="SpoVT-AbrB_sf"/>
</dbReference>
<reference evidence="2 3" key="1">
    <citation type="submission" date="2023-01" db="EMBL/GenBank/DDBJ databases">
        <title>Complete genome sequence of Lacticaseibacillus paracasei SRCM217440 isolated from Makgeolli.</title>
        <authorList>
            <person name="Yang H.-G."/>
            <person name="Jeong S.-J."/>
            <person name="Ha G.-S."/>
            <person name="Yang H.-J."/>
            <person name="Jeong D.-Y."/>
        </authorList>
    </citation>
    <scope>NUCLEOTIDE SEQUENCE [LARGE SCALE GENOMIC DNA]</scope>
    <source>
        <strain evidence="2 3">SRCM217440</strain>
    </source>
</reference>
<proteinExistence type="predicted"/>
<dbReference type="Gene3D" id="2.10.260.10">
    <property type="match status" value="1"/>
</dbReference>
<dbReference type="RefSeq" id="WP_032767972.1">
    <property type="nucleotide sequence ID" value="NZ_JAQLSF010000001.1"/>
</dbReference>
<protein>
    <submittedName>
        <fullName evidence="2">AbrB/MazE/SpoVT family DNA-binding domain-containing protein</fullName>
    </submittedName>
</protein>
<gene>
    <name evidence="2" type="ORF">PGA78_08470</name>
</gene>
<evidence type="ECO:0000313" key="3">
    <source>
        <dbReference type="Proteomes" id="UP001212327"/>
    </source>
</evidence>
<dbReference type="InterPro" id="IPR007159">
    <property type="entry name" value="SpoVT-AbrB_dom"/>
</dbReference>
<dbReference type="SMART" id="SM00966">
    <property type="entry name" value="SpoVT_AbrB"/>
    <property type="match status" value="1"/>
</dbReference>
<evidence type="ECO:0000313" key="2">
    <source>
        <dbReference type="EMBL" id="MDB1564775.1"/>
    </source>
</evidence>
<dbReference type="AlphaFoldDB" id="A0AAW6A802"/>
<dbReference type="SUPFAM" id="SSF89447">
    <property type="entry name" value="AbrB/MazE/MraZ-like"/>
    <property type="match status" value="1"/>
</dbReference>
<sequence>MDLKISKWGNSQGIRIPLPILEQMGINSPDGESVSISVNNDGVATLKRAVKFNEYADLFKGFDYKAYTGKTSLGNRENRLGDPVGKEKI</sequence>
<feature type="domain" description="SpoVT-AbrB" evidence="1">
    <location>
        <begin position="6"/>
        <end position="54"/>
    </location>
</feature>
<name>A0AAW6A802_LACPA</name>
<dbReference type="Proteomes" id="UP001212327">
    <property type="component" value="Unassembled WGS sequence"/>
</dbReference>
<evidence type="ECO:0000259" key="1">
    <source>
        <dbReference type="SMART" id="SM00966"/>
    </source>
</evidence>
<organism evidence="2 3">
    <name type="scientific">Lacticaseibacillus paracasei</name>
    <name type="common">Lactobacillus paracasei</name>
    <dbReference type="NCBI Taxonomy" id="1597"/>
    <lineage>
        <taxon>Bacteria</taxon>
        <taxon>Bacillati</taxon>
        <taxon>Bacillota</taxon>
        <taxon>Bacilli</taxon>
        <taxon>Lactobacillales</taxon>
        <taxon>Lactobacillaceae</taxon>
        <taxon>Lacticaseibacillus</taxon>
    </lineage>
</organism>
<dbReference type="EMBL" id="JAQLSF010000001">
    <property type="protein sequence ID" value="MDB1564775.1"/>
    <property type="molecule type" value="Genomic_DNA"/>
</dbReference>
<accession>A0AAW6A802</accession>
<dbReference type="GO" id="GO:0003677">
    <property type="term" value="F:DNA binding"/>
    <property type="evidence" value="ECO:0007669"/>
    <property type="project" value="UniProtKB-KW"/>
</dbReference>